<protein>
    <submittedName>
        <fullName evidence="2">Antibiotic biosynthesis monooxygenase</fullName>
    </submittedName>
</protein>
<comment type="caution">
    <text evidence="2">The sequence shown here is derived from an EMBL/GenBank/DDBJ whole genome shotgun (WGS) entry which is preliminary data.</text>
</comment>
<sequence>MDNSIKYALHGKLIAQEGKGNELAKILLYAASLMKSAKGCHLYIVGVGNNNPDEIWITEIWDTKEDHDNSLNVAGVRELIGKALPILNGRPEKGQEWNILGGTGID</sequence>
<dbReference type="EMBL" id="JAUKUC010000001">
    <property type="protein sequence ID" value="MDO1512380.1"/>
    <property type="molecule type" value="Genomic_DNA"/>
</dbReference>
<gene>
    <name evidence="2" type="ORF">Q2T41_06905</name>
</gene>
<dbReference type="Pfam" id="PF03992">
    <property type="entry name" value="ABM"/>
    <property type="match status" value="1"/>
</dbReference>
<feature type="domain" description="ABM" evidence="1">
    <location>
        <begin position="7"/>
        <end position="96"/>
    </location>
</feature>
<dbReference type="InterPro" id="IPR007138">
    <property type="entry name" value="ABM_dom"/>
</dbReference>
<reference evidence="2" key="2">
    <citation type="submission" date="2023-06" db="EMBL/GenBank/DDBJ databases">
        <authorList>
            <person name="Lucena T."/>
            <person name="Sun Q."/>
        </authorList>
    </citation>
    <scope>NUCLEOTIDE SEQUENCE</scope>
    <source>
        <strain evidence="2">CECT 8869</strain>
    </source>
</reference>
<evidence type="ECO:0000313" key="3">
    <source>
        <dbReference type="Proteomes" id="UP001168579"/>
    </source>
</evidence>
<dbReference type="PROSITE" id="PS51725">
    <property type="entry name" value="ABM"/>
    <property type="match status" value="1"/>
</dbReference>
<dbReference type="Proteomes" id="UP001168579">
    <property type="component" value="Unassembled WGS sequence"/>
</dbReference>
<organism evidence="2 3">
    <name type="scientific">Maribacter confluentis</name>
    <dbReference type="NCBI Taxonomy" id="1656093"/>
    <lineage>
        <taxon>Bacteria</taxon>
        <taxon>Pseudomonadati</taxon>
        <taxon>Bacteroidota</taxon>
        <taxon>Flavobacteriia</taxon>
        <taxon>Flavobacteriales</taxon>
        <taxon>Flavobacteriaceae</taxon>
        <taxon>Maribacter</taxon>
    </lineage>
</organism>
<dbReference type="Gene3D" id="3.30.70.100">
    <property type="match status" value="1"/>
</dbReference>
<reference evidence="2" key="1">
    <citation type="journal article" date="2014" name="Int. J. Syst. Evol. Microbiol.">
        <title>Complete genome of a new Firmicutes species belonging to the dominant human colonic microbiota ('Ruminococcus bicirculans') reveals two chromosomes and a selective capacity to utilize plant glucans.</title>
        <authorList>
            <consortium name="NISC Comparative Sequencing Program"/>
            <person name="Wegmann U."/>
            <person name="Louis P."/>
            <person name="Goesmann A."/>
            <person name="Henrissat B."/>
            <person name="Duncan S.H."/>
            <person name="Flint H.J."/>
        </authorList>
    </citation>
    <scope>NUCLEOTIDE SEQUENCE</scope>
    <source>
        <strain evidence="2">CECT 8869</strain>
    </source>
</reference>
<dbReference type="GO" id="GO:0004497">
    <property type="term" value="F:monooxygenase activity"/>
    <property type="evidence" value="ECO:0007669"/>
    <property type="project" value="UniProtKB-KW"/>
</dbReference>
<evidence type="ECO:0000259" key="1">
    <source>
        <dbReference type="PROSITE" id="PS51725"/>
    </source>
</evidence>
<name>A0ABT8RN80_9FLAO</name>
<dbReference type="RefSeq" id="WP_304435471.1">
    <property type="nucleotide sequence ID" value="NZ_JAUKUC010000001.1"/>
</dbReference>
<keyword evidence="3" id="KW-1185">Reference proteome</keyword>
<dbReference type="InterPro" id="IPR011008">
    <property type="entry name" value="Dimeric_a/b-barrel"/>
</dbReference>
<proteinExistence type="predicted"/>
<dbReference type="SUPFAM" id="SSF54909">
    <property type="entry name" value="Dimeric alpha+beta barrel"/>
    <property type="match status" value="1"/>
</dbReference>
<keyword evidence="2" id="KW-0503">Monooxygenase</keyword>
<keyword evidence="2" id="KW-0560">Oxidoreductase</keyword>
<evidence type="ECO:0000313" key="2">
    <source>
        <dbReference type="EMBL" id="MDO1512380.1"/>
    </source>
</evidence>
<accession>A0ABT8RN80</accession>